<gene>
    <name evidence="5" type="ORF">E0L32_011639</name>
</gene>
<reference evidence="5 6" key="1">
    <citation type="submission" date="2019-06" db="EMBL/GenBank/DDBJ databases">
        <title>Draft genome sequence of the filamentous fungus Phialemoniopsis curvata isolated from diesel fuel.</title>
        <authorList>
            <person name="Varaljay V.A."/>
            <person name="Lyon W.J."/>
            <person name="Crouch A.L."/>
            <person name="Drake C.E."/>
            <person name="Hollomon J.M."/>
            <person name="Nadeau L.J."/>
            <person name="Nunn H.S."/>
            <person name="Stevenson B.S."/>
            <person name="Bojanowski C.L."/>
            <person name="Crookes-Goodson W.J."/>
        </authorList>
    </citation>
    <scope>NUCLEOTIDE SEQUENCE [LARGE SCALE GENOMIC DNA]</scope>
    <source>
        <strain evidence="5 6">D216</strain>
    </source>
</reference>
<comment type="caution">
    <text evidence="5">The sequence shown here is derived from an EMBL/GenBank/DDBJ whole genome shotgun (WGS) entry which is preliminary data.</text>
</comment>
<dbReference type="PANTHER" id="PTHR21500">
    <property type="entry name" value="TUBULIN-SPECIFIC CHAPERONE A"/>
    <property type="match status" value="1"/>
</dbReference>
<dbReference type="FunCoup" id="A0A507BI71">
    <property type="interactions" value="645"/>
</dbReference>
<dbReference type="STRING" id="1093900.A0A507BI71"/>
<keyword evidence="4" id="KW-0175">Coiled coil</keyword>
<keyword evidence="2 3" id="KW-0143">Chaperone</keyword>
<dbReference type="EMBL" id="SKBQ01000112">
    <property type="protein sequence ID" value="TPX18454.1"/>
    <property type="molecule type" value="Genomic_DNA"/>
</dbReference>
<keyword evidence="3" id="KW-0493">Microtubule</keyword>
<accession>A0A507BI71</accession>
<evidence type="ECO:0000256" key="4">
    <source>
        <dbReference type="SAM" id="Coils"/>
    </source>
</evidence>
<comment type="similarity">
    <text evidence="1 3">Belongs to the TBCA family.</text>
</comment>
<dbReference type="Pfam" id="PF02970">
    <property type="entry name" value="TBCA"/>
    <property type="match status" value="1"/>
</dbReference>
<dbReference type="GO" id="GO:0007021">
    <property type="term" value="P:tubulin complex assembly"/>
    <property type="evidence" value="ECO:0007669"/>
    <property type="project" value="UniProtKB-UniRule"/>
</dbReference>
<dbReference type="OrthoDB" id="296187at2759"/>
<dbReference type="RefSeq" id="XP_031000165.1">
    <property type="nucleotide sequence ID" value="XM_031134390.1"/>
</dbReference>
<keyword evidence="3" id="KW-0206">Cytoskeleton</keyword>
<proteinExistence type="inferred from homology"/>
<evidence type="ECO:0000256" key="3">
    <source>
        <dbReference type="RuleBase" id="RU364030"/>
    </source>
</evidence>
<protein>
    <recommendedName>
        <fullName evidence="3">Tubulin-specific chaperone A</fullName>
    </recommendedName>
</protein>
<dbReference type="GO" id="GO:0048487">
    <property type="term" value="F:beta-tubulin binding"/>
    <property type="evidence" value="ECO:0007669"/>
    <property type="project" value="InterPro"/>
</dbReference>
<dbReference type="Gene3D" id="1.20.58.90">
    <property type="match status" value="1"/>
</dbReference>
<evidence type="ECO:0000313" key="5">
    <source>
        <dbReference type="EMBL" id="TPX18454.1"/>
    </source>
</evidence>
<dbReference type="InterPro" id="IPR004226">
    <property type="entry name" value="TBCA"/>
</dbReference>
<organism evidence="5 6">
    <name type="scientific">Thyridium curvatum</name>
    <dbReference type="NCBI Taxonomy" id="1093900"/>
    <lineage>
        <taxon>Eukaryota</taxon>
        <taxon>Fungi</taxon>
        <taxon>Dikarya</taxon>
        <taxon>Ascomycota</taxon>
        <taxon>Pezizomycotina</taxon>
        <taxon>Sordariomycetes</taxon>
        <taxon>Sordariomycetidae</taxon>
        <taxon>Thyridiales</taxon>
        <taxon>Thyridiaceae</taxon>
        <taxon>Thyridium</taxon>
    </lineage>
</organism>
<keyword evidence="3" id="KW-0963">Cytoplasm</keyword>
<evidence type="ECO:0000313" key="6">
    <source>
        <dbReference type="Proteomes" id="UP000319257"/>
    </source>
</evidence>
<dbReference type="Proteomes" id="UP000319257">
    <property type="component" value="Unassembled WGS sequence"/>
</dbReference>
<dbReference type="PANTHER" id="PTHR21500:SF0">
    <property type="entry name" value="TUBULIN-SPECIFIC CHAPERONE A"/>
    <property type="match status" value="1"/>
</dbReference>
<evidence type="ECO:0000256" key="2">
    <source>
        <dbReference type="ARBA" id="ARBA00023186"/>
    </source>
</evidence>
<evidence type="ECO:0000256" key="1">
    <source>
        <dbReference type="ARBA" id="ARBA00006806"/>
    </source>
</evidence>
<comment type="subcellular location">
    <subcellularLocation>
        <location evidence="3">Cytoplasm</location>
        <location evidence="3">Cytoskeleton</location>
    </subcellularLocation>
</comment>
<keyword evidence="6" id="KW-1185">Reference proteome</keyword>
<name>A0A507BI71_9PEZI</name>
<feature type="coiled-coil region" evidence="4">
    <location>
        <begin position="21"/>
        <end position="48"/>
    </location>
</feature>
<dbReference type="GO" id="GO:0005829">
    <property type="term" value="C:cytosol"/>
    <property type="evidence" value="ECO:0007669"/>
    <property type="project" value="TreeGrafter"/>
</dbReference>
<dbReference type="GO" id="GO:0007023">
    <property type="term" value="P:post-chaperonin tubulin folding pathway"/>
    <property type="evidence" value="ECO:0007669"/>
    <property type="project" value="UniProtKB-UniRule"/>
</dbReference>
<dbReference type="InParanoid" id="A0A507BI71"/>
<dbReference type="GO" id="GO:0005874">
    <property type="term" value="C:microtubule"/>
    <property type="evidence" value="ECO:0007669"/>
    <property type="project" value="UniProtKB-KW"/>
</dbReference>
<dbReference type="InterPro" id="IPR036126">
    <property type="entry name" value="TBCA_sf"/>
</dbReference>
<dbReference type="SUPFAM" id="SSF46988">
    <property type="entry name" value="Tubulin chaperone cofactor A"/>
    <property type="match status" value="1"/>
</dbReference>
<dbReference type="GeneID" id="41979086"/>
<comment type="subunit">
    <text evidence="3">Supercomplex made of cofactors A to E. Cofactors A and D function by capturing and stabilizing tubulin in a quasi-native conformation. Cofactor E binds to the cofactor D-tubulin complex; interaction with cofactor C then causes the release of tubulin polypeptides that are committed to the native state.</text>
</comment>
<sequence>MPAPSELAIATKAVERLTKEERYYQSELVRQQERVQKLEEEIKKGGADLDPNAEFILRQEKQAADETVAIFTPLKERTEAAVTKLEEQLAMSESSGSAADDELTAAREALKKGQQAVQKDKEES</sequence>
<dbReference type="AlphaFoldDB" id="A0A507BI71"/>